<reference evidence="1" key="1">
    <citation type="journal article" date="2020" name="Environ. Microbiol.">
        <title>The novel and transferable erm(51) gene confers Macrolides, Lincosamides, and Streptogramins B (MLSB) resistance to clonal Rhodococcus equi in the environment.</title>
        <authorList>
            <person name="Huber L."/>
            <person name="Giguere S."/>
            <person name="Slovis N.M."/>
            <person name="Alvarez-Narvaez S."/>
            <person name="Hart K.A."/>
            <person name="Greiter M."/>
            <person name="Morris E.R.A."/>
            <person name="Cohen N.D."/>
        </authorList>
    </citation>
    <scope>NUCLEOTIDE SEQUENCE</scope>
    <source>
        <strain evidence="1">Lh_116_1</strain>
    </source>
</reference>
<evidence type="ECO:0000313" key="2">
    <source>
        <dbReference type="Proteomes" id="UP000603463"/>
    </source>
</evidence>
<sequence length="140" mass="15740">MGEVINLNVAGASNVAINSTGFTQSITIGGTPAPSERDQLQALLEDDYFELCEVDYEWDGFVTVAREEGDNRRWSRYNTIVTRGPSGQYYRWGYDEGLTEYQENTIYPNEIELVDRVENVVTETVVTYVRSKPVELAAAA</sequence>
<dbReference type="AlphaFoldDB" id="A0A9Q5EVM8"/>
<dbReference type="EMBL" id="WVBC01000002">
    <property type="protein sequence ID" value="NKT77219.1"/>
    <property type="molecule type" value="Genomic_DNA"/>
</dbReference>
<name>A0A9Q5EVM8_RHOHA</name>
<dbReference type="Proteomes" id="UP000603463">
    <property type="component" value="Unassembled WGS sequence"/>
</dbReference>
<protein>
    <submittedName>
        <fullName evidence="1">Uncharacterized protein</fullName>
    </submittedName>
</protein>
<comment type="caution">
    <text evidence="1">The sequence shown here is derived from an EMBL/GenBank/DDBJ whole genome shotgun (WGS) entry which is preliminary data.</text>
</comment>
<evidence type="ECO:0000313" key="1">
    <source>
        <dbReference type="EMBL" id="NKT77219.1"/>
    </source>
</evidence>
<gene>
    <name evidence="1" type="ORF">GS882_03155</name>
</gene>
<accession>A0A9Q5EVM8</accession>
<proteinExistence type="predicted"/>
<organism evidence="1 2">
    <name type="scientific">Rhodococcus hoagii</name>
    <name type="common">Corynebacterium equii</name>
    <dbReference type="NCBI Taxonomy" id="43767"/>
    <lineage>
        <taxon>Bacteria</taxon>
        <taxon>Bacillati</taxon>
        <taxon>Actinomycetota</taxon>
        <taxon>Actinomycetes</taxon>
        <taxon>Mycobacteriales</taxon>
        <taxon>Nocardiaceae</taxon>
        <taxon>Prescottella</taxon>
    </lineage>
</organism>